<feature type="domain" description="PDZ" evidence="3">
    <location>
        <begin position="765"/>
        <end position="825"/>
    </location>
</feature>
<feature type="signal peptide" evidence="2">
    <location>
        <begin position="1"/>
        <end position="18"/>
    </location>
</feature>
<evidence type="ECO:0000256" key="1">
    <source>
        <dbReference type="SAM" id="MobiDB-lite"/>
    </source>
</evidence>
<comment type="caution">
    <text evidence="4">The sequence shown here is derived from an EMBL/GenBank/DDBJ whole genome shotgun (WGS) entry which is preliminary data.</text>
</comment>
<name>A0ABN9VXH0_9DINO</name>
<dbReference type="InterPro" id="IPR001478">
    <property type="entry name" value="PDZ"/>
</dbReference>
<feature type="region of interest" description="Disordered" evidence="1">
    <location>
        <begin position="458"/>
        <end position="482"/>
    </location>
</feature>
<reference evidence="4" key="1">
    <citation type="submission" date="2023-10" db="EMBL/GenBank/DDBJ databases">
        <authorList>
            <person name="Chen Y."/>
            <person name="Shah S."/>
            <person name="Dougan E. K."/>
            <person name="Thang M."/>
            <person name="Chan C."/>
        </authorList>
    </citation>
    <scope>NUCLEOTIDE SEQUENCE [LARGE SCALE GENOMIC DNA]</scope>
</reference>
<evidence type="ECO:0000313" key="4">
    <source>
        <dbReference type="EMBL" id="CAK0877714.1"/>
    </source>
</evidence>
<feature type="region of interest" description="Disordered" evidence="1">
    <location>
        <begin position="561"/>
        <end position="583"/>
    </location>
</feature>
<evidence type="ECO:0000259" key="3">
    <source>
        <dbReference type="PROSITE" id="PS50106"/>
    </source>
</evidence>
<keyword evidence="2" id="KW-0732">Signal</keyword>
<accession>A0ABN9VXH0</accession>
<organism evidence="4 5">
    <name type="scientific">Prorocentrum cordatum</name>
    <dbReference type="NCBI Taxonomy" id="2364126"/>
    <lineage>
        <taxon>Eukaryota</taxon>
        <taxon>Sar</taxon>
        <taxon>Alveolata</taxon>
        <taxon>Dinophyceae</taxon>
        <taxon>Prorocentrales</taxon>
        <taxon>Prorocentraceae</taxon>
        <taxon>Prorocentrum</taxon>
    </lineage>
</organism>
<dbReference type="Proteomes" id="UP001189429">
    <property type="component" value="Unassembled WGS sequence"/>
</dbReference>
<dbReference type="EMBL" id="CAUYUJ010017767">
    <property type="protein sequence ID" value="CAK0877714.1"/>
    <property type="molecule type" value="Genomic_DNA"/>
</dbReference>
<keyword evidence="5" id="KW-1185">Reference proteome</keyword>
<sequence>MAALRLLALCAPLARGIALHKDASALDRDASVADHLADKGTLSGQALEYFRGLENASFRRPVLVPPGDMRRPAASLLGVDSKQALRGTGEFQPSAEFQRAGEGQGAELPWGVGTPRTGDSWPVHEYSAMHMLDVPHWVEYSLETGDNIQTFSNAWQDVKLITQVLENVTNGFYLDTHGGDGETNSYTLLLELTGWRGLILEPQIYEFATLWGKLRKAWIFLGCLSPTGNATKLGFDTNGVLDMLSGHQIHAYNLPTFMEELGGRKTIDFWAVHNGHYEAEVLNETFFHSGKNIEFGVVLVRFDGRRSGRGDQWFAQHRSKDETEELIFEIMHNASFNYIGGLDAYWINYVEPRFHYNDHVWVNPAYFEKRGLPVPSWCKSAPPPALRYPRPGHLDAPGLDNLQKWTGSGSSPGPHVYGHATDKTAGAIPFGYGSPGIPYGPSSRNPFGIDHQEYEDPAYMSLGSSNPTIPGPEGGGGTWDPRWNWDGGYTYEQETDKMIAYMQKAKADAAATESVAKAHRVTPTRLSSVAGHKRPVSGPRAAVALEERSSIRHEQERLCGGAAEDHTDQAGRPTSPPHRTWQLRSRNAGSTGARYGRGAKFDVLAVSMLRVHDCSKARLARARDQARLAVGCLGATVVPMWDPLAWLPDELTVRGKIWQALVGEASEFEISSGPADGCACDHGLKLLNTRQNYLTVVSVGEGPWQEWNNSNAAHALRPHDGIFAVNGVRGDGGRLMDEIRESALRWGGPGSPKVTLTVRRPRRMRVAVRKGETQQVKQLGLSLLIFGSSVIVTEVQRRGLISLWNAANPYAKVREGDRVVEVNGTKWDGSPTSAFKLLDLIHKTATVDMVVESLAASDVDEKSADSVKVAS</sequence>
<evidence type="ECO:0000313" key="5">
    <source>
        <dbReference type="Proteomes" id="UP001189429"/>
    </source>
</evidence>
<dbReference type="SMART" id="SM00228">
    <property type="entry name" value="PDZ"/>
    <property type="match status" value="2"/>
</dbReference>
<evidence type="ECO:0000256" key="2">
    <source>
        <dbReference type="SAM" id="SignalP"/>
    </source>
</evidence>
<gene>
    <name evidence="4" type="ORF">PCOR1329_LOCUS61692</name>
</gene>
<feature type="chain" id="PRO_5047006217" description="PDZ domain-containing protein" evidence="2">
    <location>
        <begin position="19"/>
        <end position="871"/>
    </location>
</feature>
<proteinExistence type="predicted"/>
<protein>
    <recommendedName>
        <fullName evidence="3">PDZ domain-containing protein</fullName>
    </recommendedName>
</protein>
<dbReference type="PROSITE" id="PS50106">
    <property type="entry name" value="PDZ"/>
    <property type="match status" value="1"/>
</dbReference>